<dbReference type="InterPro" id="IPR015183">
    <property type="entry name" value="QH-AmDH_asu_dom_III"/>
</dbReference>
<dbReference type="InterPro" id="IPR015182">
    <property type="entry name" value="QH-AmDH_asu_heme-bd_dom"/>
</dbReference>
<dbReference type="PATRIC" id="fig|1447263.3.peg.1672"/>
<dbReference type="InterPro" id="IPR023887">
    <property type="entry name" value="QH-AmDH_asu"/>
</dbReference>
<dbReference type="Gene3D" id="2.40.128.120">
    <property type="entry name" value="Quinohemoprotein amine dehydrogenase alpha subunit, domain 2"/>
    <property type="match status" value="1"/>
</dbReference>
<dbReference type="InterPro" id="IPR009111">
    <property type="entry name" value="QH-AmDH_asu_dom2"/>
</dbReference>
<gene>
    <name evidence="7" type="ORF">AF80_08590</name>
</gene>
<keyword evidence="5" id="KW-0732">Signal</keyword>
<dbReference type="Pfam" id="PF09099">
    <property type="entry name" value="Qn_am_d_aIII"/>
    <property type="match status" value="1"/>
</dbReference>
<feature type="chain" id="PRO_5002578125" evidence="5">
    <location>
        <begin position="25"/>
        <end position="535"/>
    </location>
</feature>
<dbReference type="SUPFAM" id="SSF46626">
    <property type="entry name" value="Cytochrome c"/>
    <property type="match status" value="2"/>
</dbReference>
<dbReference type="InterPro" id="IPR036909">
    <property type="entry name" value="Cyt_c-like_dom_sf"/>
</dbReference>
<dbReference type="GO" id="GO:0009055">
    <property type="term" value="F:electron transfer activity"/>
    <property type="evidence" value="ECO:0007669"/>
    <property type="project" value="InterPro"/>
</dbReference>
<accession>A0A0G9KPR0</accession>
<dbReference type="Pfam" id="PF09100">
    <property type="entry name" value="Qn_am_d_aIV"/>
    <property type="match status" value="1"/>
</dbReference>
<proteinExistence type="predicted"/>
<dbReference type="InterPro" id="IPR013783">
    <property type="entry name" value="Ig-like_fold"/>
</dbReference>
<keyword evidence="3 4" id="KW-0408">Iron</keyword>
<dbReference type="InterPro" id="IPR036718">
    <property type="entry name" value="H-AmDH_asu_dom2_sf"/>
</dbReference>
<dbReference type="InterPro" id="IPR014756">
    <property type="entry name" value="Ig_E-set"/>
</dbReference>
<feature type="signal peptide" evidence="5">
    <location>
        <begin position="1"/>
        <end position="24"/>
    </location>
</feature>
<protein>
    <submittedName>
        <fullName evidence="7">Quinohemoprotein amine dehydrogenase</fullName>
    </submittedName>
</protein>
<evidence type="ECO:0000313" key="7">
    <source>
        <dbReference type="EMBL" id="KLE08592.1"/>
    </source>
</evidence>
<sequence>MNYKRLSKFGMKSLVLLAALPLFAVDAQKGKEVIESKCIACHTGDLKDGLSRISDQRKTPEGWYMTVKRMQREHGLSITKDEETDVIKYLADYQGLTPDEIKPYSYVLDKKPNVQEEGKDELLTQMCVRCHSEARIGLQRRTANEWNSLVNYHVAQFPSFEVQALARDRDWFGVAQNEVVPYLEENFGKDKEKFEKYKKSVKNYELPKKWIMSGHTPIIGDFTANLALMKNADESYGMLIDYKYANGKEYKTTGVAIVYGKTELRASFEVNGVKYRQILHIDPKTNTLEGRMFEVLHPENGSTLVGKEKDSKETTLVAVYPKAVKAGEKSTISIVGTNLVGDVKLPSSLKVLKTIKHTNNEIVLDVVAHKNVKTFDRNISIGTKTFKNSLVVYDKVDYIKVTPDYAISRIGGEEGKDKILKEYATFEAIGYLNGKDGKKETADDIELGVLPATWSLEAYDEQAQEDKDLEYVGQIDANTGKFTPSVAGPNEQRKLMTNNAGNISVVATYKDGKKELSEKSHMIVTVPKFVNPPIN</sequence>
<dbReference type="Gene3D" id="2.60.40.10">
    <property type="entry name" value="Immunoglobulins"/>
    <property type="match status" value="2"/>
</dbReference>
<dbReference type="SUPFAM" id="SSF69298">
    <property type="entry name" value="Quinohemoprotein amine dehydrogenase A chain, domain 3"/>
    <property type="match status" value="1"/>
</dbReference>
<dbReference type="InterPro" id="IPR015184">
    <property type="entry name" value="QH-AmDH_asu_dom_IV"/>
</dbReference>
<dbReference type="GO" id="GO:0046872">
    <property type="term" value="F:metal ion binding"/>
    <property type="evidence" value="ECO:0007669"/>
    <property type="project" value="UniProtKB-KW"/>
</dbReference>
<dbReference type="InterPro" id="IPR009056">
    <property type="entry name" value="Cyt_c-like_dom"/>
</dbReference>
<reference evidence="7 8" key="1">
    <citation type="submission" date="2014-01" db="EMBL/GenBank/DDBJ databases">
        <title>Development of a Comparative Genomic Fingerprinting Assay for High Resolution Genotyping of Arcobacter butzleri.</title>
        <authorList>
            <person name="Webb A.L."/>
            <person name="Inglis G.D."/>
            <person name="Kruczkiewicz P."/>
            <person name="Selinger L.B."/>
            <person name="Taboada E.N."/>
        </authorList>
    </citation>
    <scope>NUCLEOTIDE SEQUENCE [LARGE SCALE GENOMIC DNA]</scope>
    <source>
        <strain evidence="7 8">L355</strain>
    </source>
</reference>
<keyword evidence="1 4" id="KW-0349">Heme</keyword>
<evidence type="ECO:0000256" key="3">
    <source>
        <dbReference type="ARBA" id="ARBA00023004"/>
    </source>
</evidence>
<dbReference type="Pfam" id="PF14930">
    <property type="entry name" value="Qn_am_d_aII"/>
    <property type="match status" value="1"/>
</dbReference>
<evidence type="ECO:0000256" key="2">
    <source>
        <dbReference type="ARBA" id="ARBA00022723"/>
    </source>
</evidence>
<feature type="domain" description="Cytochrome c" evidence="6">
    <location>
        <begin position="25"/>
        <end position="94"/>
    </location>
</feature>
<dbReference type="RefSeq" id="WP_046998574.1">
    <property type="nucleotide sequence ID" value="NZ_JAIW01000059.1"/>
</dbReference>
<dbReference type="PROSITE" id="PS51007">
    <property type="entry name" value="CYTC"/>
    <property type="match status" value="1"/>
</dbReference>
<evidence type="ECO:0000259" key="6">
    <source>
        <dbReference type="PROSITE" id="PS51007"/>
    </source>
</evidence>
<dbReference type="GO" id="GO:0020037">
    <property type="term" value="F:heme binding"/>
    <property type="evidence" value="ECO:0007669"/>
    <property type="project" value="InterPro"/>
</dbReference>
<name>A0A0G9KPR0_9BACT</name>
<evidence type="ECO:0000256" key="5">
    <source>
        <dbReference type="SAM" id="SignalP"/>
    </source>
</evidence>
<keyword evidence="2 4" id="KW-0479">Metal-binding</keyword>
<organism evidence="7 8">
    <name type="scientific">Aliarcobacter butzleri L355</name>
    <dbReference type="NCBI Taxonomy" id="1447263"/>
    <lineage>
        <taxon>Bacteria</taxon>
        <taxon>Pseudomonadati</taxon>
        <taxon>Campylobacterota</taxon>
        <taxon>Epsilonproteobacteria</taxon>
        <taxon>Campylobacterales</taxon>
        <taxon>Arcobacteraceae</taxon>
        <taxon>Aliarcobacter</taxon>
    </lineage>
</organism>
<dbReference type="AlphaFoldDB" id="A0A0G9KPR0"/>
<evidence type="ECO:0000313" key="8">
    <source>
        <dbReference type="Proteomes" id="UP000035154"/>
    </source>
</evidence>
<dbReference type="Pfam" id="PF09098">
    <property type="entry name" value="Dehyd-heme_bind"/>
    <property type="match status" value="1"/>
</dbReference>
<dbReference type="NCBIfam" id="TIGR03908">
    <property type="entry name" value="QH_alpha"/>
    <property type="match status" value="1"/>
</dbReference>
<dbReference type="Proteomes" id="UP000035154">
    <property type="component" value="Unassembled WGS sequence"/>
</dbReference>
<comment type="caution">
    <text evidence="7">The sequence shown here is derived from an EMBL/GenBank/DDBJ whole genome shotgun (WGS) entry which is preliminary data.</text>
</comment>
<dbReference type="Gene3D" id="1.10.760.10">
    <property type="entry name" value="Cytochrome c-like domain"/>
    <property type="match status" value="1"/>
</dbReference>
<dbReference type="EMBL" id="JAIW01000059">
    <property type="protein sequence ID" value="KLE08592.1"/>
    <property type="molecule type" value="Genomic_DNA"/>
</dbReference>
<evidence type="ECO:0000256" key="4">
    <source>
        <dbReference type="PROSITE-ProRule" id="PRU00433"/>
    </source>
</evidence>
<dbReference type="SUPFAM" id="SSF81296">
    <property type="entry name" value="E set domains"/>
    <property type="match status" value="2"/>
</dbReference>
<evidence type="ECO:0000256" key="1">
    <source>
        <dbReference type="ARBA" id="ARBA00022617"/>
    </source>
</evidence>